<feature type="domain" description="NlpC/P60" evidence="5">
    <location>
        <begin position="136"/>
        <end position="258"/>
    </location>
</feature>
<evidence type="ECO:0000313" key="6">
    <source>
        <dbReference type="EMBL" id="TWE12663.1"/>
    </source>
</evidence>
<proteinExistence type="inferred from homology"/>
<dbReference type="Gene3D" id="3.90.1720.10">
    <property type="entry name" value="endopeptidase domain like (from Nostoc punctiforme)"/>
    <property type="match status" value="1"/>
</dbReference>
<dbReference type="GO" id="GO:0008234">
    <property type="term" value="F:cysteine-type peptidase activity"/>
    <property type="evidence" value="ECO:0007669"/>
    <property type="project" value="UniProtKB-KW"/>
</dbReference>
<dbReference type="PANTHER" id="PTHR47053:SF1">
    <property type="entry name" value="MUREIN DD-ENDOPEPTIDASE MEPH-RELATED"/>
    <property type="match status" value="1"/>
</dbReference>
<evidence type="ECO:0000256" key="2">
    <source>
        <dbReference type="ARBA" id="ARBA00022670"/>
    </source>
</evidence>
<dbReference type="InterPro" id="IPR051202">
    <property type="entry name" value="Peptidase_C40"/>
</dbReference>
<evidence type="ECO:0000256" key="4">
    <source>
        <dbReference type="ARBA" id="ARBA00022807"/>
    </source>
</evidence>
<protein>
    <submittedName>
        <fullName evidence="6">Cell wall-associated NlpC family hydrolase</fullName>
    </submittedName>
</protein>
<comment type="caution">
    <text evidence="6">The sequence shown here is derived from an EMBL/GenBank/DDBJ whole genome shotgun (WGS) entry which is preliminary data.</text>
</comment>
<dbReference type="Pfam" id="PF00877">
    <property type="entry name" value="NLPC_P60"/>
    <property type="match status" value="1"/>
</dbReference>
<dbReference type="OrthoDB" id="9815778at2"/>
<dbReference type="GO" id="GO:0006508">
    <property type="term" value="P:proteolysis"/>
    <property type="evidence" value="ECO:0007669"/>
    <property type="project" value="UniProtKB-KW"/>
</dbReference>
<dbReference type="InterPro" id="IPR000064">
    <property type="entry name" value="NLP_P60_dom"/>
</dbReference>
<dbReference type="Proteomes" id="UP000318297">
    <property type="component" value="Unassembled WGS sequence"/>
</dbReference>
<dbReference type="EMBL" id="VIVQ01000001">
    <property type="protein sequence ID" value="TWE12663.1"/>
    <property type="molecule type" value="Genomic_DNA"/>
</dbReference>
<evidence type="ECO:0000259" key="5">
    <source>
        <dbReference type="PROSITE" id="PS51935"/>
    </source>
</evidence>
<keyword evidence="4" id="KW-0788">Thiol protease</keyword>
<reference evidence="6 7" key="1">
    <citation type="submission" date="2019-06" db="EMBL/GenBank/DDBJ databases">
        <title>Sequencing the genomes of 1000 actinobacteria strains.</title>
        <authorList>
            <person name="Klenk H.-P."/>
        </authorList>
    </citation>
    <scope>NUCLEOTIDE SEQUENCE [LARGE SCALE GENOMIC DNA]</scope>
    <source>
        <strain evidence="6 7">DSM 19560</strain>
    </source>
</reference>
<dbReference type="PANTHER" id="PTHR47053">
    <property type="entry name" value="MUREIN DD-ENDOPEPTIDASE MEPH-RELATED"/>
    <property type="match status" value="1"/>
</dbReference>
<comment type="similarity">
    <text evidence="1">Belongs to the peptidase C40 family.</text>
</comment>
<accession>A0A561EAM3</accession>
<evidence type="ECO:0000256" key="1">
    <source>
        <dbReference type="ARBA" id="ARBA00007074"/>
    </source>
</evidence>
<organism evidence="6 7">
    <name type="scientific">Rudaeicoccus suwonensis</name>
    <dbReference type="NCBI Taxonomy" id="657409"/>
    <lineage>
        <taxon>Bacteria</taxon>
        <taxon>Bacillati</taxon>
        <taxon>Actinomycetota</taxon>
        <taxon>Actinomycetes</taxon>
        <taxon>Micrococcales</taxon>
        <taxon>Dermacoccaceae</taxon>
        <taxon>Rudaeicoccus</taxon>
    </lineage>
</organism>
<name>A0A561EAM3_9MICO</name>
<evidence type="ECO:0000313" key="7">
    <source>
        <dbReference type="Proteomes" id="UP000318297"/>
    </source>
</evidence>
<gene>
    <name evidence="6" type="ORF">BKA23_1478</name>
</gene>
<keyword evidence="2" id="KW-0645">Protease</keyword>
<dbReference type="InterPro" id="IPR038765">
    <property type="entry name" value="Papain-like_cys_pep_sf"/>
</dbReference>
<dbReference type="AlphaFoldDB" id="A0A561EAM3"/>
<sequence length="261" mass="27971">MVSPTTEPSKGNGNIVNLPGTATIRVPVAGVWARTTSPRPIDAAIVADDADHEQWLRDLDGVALEDGRLGLLDRFETEALEGEPVVVRSHTADGWSQVVCPWQPSSKDAEGYPGFIRTAHLDAGGATRARPSAGGAVTRTDLLAEARRYVGLAYLWGGISADGLDCSGLVHFSCRNLGLTVARDCDDQHEIDCEPVELGTTEPGDLLFFARPAERIHHVAIAAGGDTILHSPSTGHRIVEESMPETRRRTLVAAGRLRCLQ</sequence>
<dbReference type="SUPFAM" id="SSF54001">
    <property type="entry name" value="Cysteine proteinases"/>
    <property type="match status" value="1"/>
</dbReference>
<dbReference type="PROSITE" id="PS51935">
    <property type="entry name" value="NLPC_P60"/>
    <property type="match status" value="1"/>
</dbReference>
<keyword evidence="7" id="KW-1185">Reference proteome</keyword>
<evidence type="ECO:0000256" key="3">
    <source>
        <dbReference type="ARBA" id="ARBA00022801"/>
    </source>
</evidence>
<keyword evidence="3 6" id="KW-0378">Hydrolase</keyword>